<dbReference type="OrthoDB" id="9772589at2"/>
<comment type="caution">
    <text evidence="6">The sequence shown here is derived from an EMBL/GenBank/DDBJ whole genome shotgun (WGS) entry which is preliminary data.</text>
</comment>
<comment type="similarity">
    <text evidence="1">Belongs to the leucine-binding protein family.</text>
</comment>
<reference evidence="6 7" key="1">
    <citation type="submission" date="2017-10" db="EMBL/GenBank/DDBJ databases">
        <title>Sedimentibacterium mangrovi gen. nov., sp. nov., a novel member of family Phyllobacteriacea isolated from mangrove sediment.</title>
        <authorList>
            <person name="Liao H."/>
            <person name="Tian Y."/>
        </authorList>
    </citation>
    <scope>NUCLEOTIDE SEQUENCE [LARGE SCALE GENOMIC DNA]</scope>
    <source>
        <strain evidence="6 7">X9-2-2</strain>
    </source>
</reference>
<feature type="signal peptide" evidence="4">
    <location>
        <begin position="1"/>
        <end position="24"/>
    </location>
</feature>
<dbReference type="SUPFAM" id="SSF53822">
    <property type="entry name" value="Periplasmic binding protein-like I"/>
    <property type="match status" value="1"/>
</dbReference>
<evidence type="ECO:0000313" key="6">
    <source>
        <dbReference type="EMBL" id="PHP66815.1"/>
    </source>
</evidence>
<dbReference type="PANTHER" id="PTHR30483">
    <property type="entry name" value="LEUCINE-SPECIFIC-BINDING PROTEIN"/>
    <property type="match status" value="1"/>
</dbReference>
<feature type="chain" id="PRO_5013840963" description="Leucine-binding protein domain-containing protein" evidence="4">
    <location>
        <begin position="25"/>
        <end position="372"/>
    </location>
</feature>
<dbReference type="Gene3D" id="3.40.50.2300">
    <property type="match status" value="2"/>
</dbReference>
<dbReference type="GO" id="GO:0006865">
    <property type="term" value="P:amino acid transport"/>
    <property type="evidence" value="ECO:0007669"/>
    <property type="project" value="UniProtKB-KW"/>
</dbReference>
<evidence type="ECO:0000256" key="4">
    <source>
        <dbReference type="SAM" id="SignalP"/>
    </source>
</evidence>
<organism evidence="6 7">
    <name type="scientific">Zhengella mangrovi</name>
    <dbReference type="NCBI Taxonomy" id="1982044"/>
    <lineage>
        <taxon>Bacteria</taxon>
        <taxon>Pseudomonadati</taxon>
        <taxon>Pseudomonadota</taxon>
        <taxon>Alphaproteobacteria</taxon>
        <taxon>Hyphomicrobiales</taxon>
        <taxon>Notoacmeibacteraceae</taxon>
        <taxon>Zhengella</taxon>
    </lineage>
</organism>
<dbReference type="InterPro" id="IPR051010">
    <property type="entry name" value="BCAA_transport"/>
</dbReference>
<dbReference type="Pfam" id="PF13458">
    <property type="entry name" value="Peripla_BP_6"/>
    <property type="match status" value="1"/>
</dbReference>
<keyword evidence="3" id="KW-0813">Transport</keyword>
<proteinExistence type="inferred from homology"/>
<dbReference type="InterPro" id="IPR028082">
    <property type="entry name" value="Peripla_BP_I"/>
</dbReference>
<evidence type="ECO:0000259" key="5">
    <source>
        <dbReference type="Pfam" id="PF13458"/>
    </source>
</evidence>
<evidence type="ECO:0000256" key="3">
    <source>
        <dbReference type="ARBA" id="ARBA00022970"/>
    </source>
</evidence>
<evidence type="ECO:0000313" key="7">
    <source>
        <dbReference type="Proteomes" id="UP000221168"/>
    </source>
</evidence>
<dbReference type="AlphaFoldDB" id="A0A2G1QMR1"/>
<feature type="domain" description="Leucine-binding protein" evidence="5">
    <location>
        <begin position="27"/>
        <end position="357"/>
    </location>
</feature>
<keyword evidence="3" id="KW-0029">Amino-acid transport</keyword>
<dbReference type="EMBL" id="PDVP01000006">
    <property type="protein sequence ID" value="PHP66815.1"/>
    <property type="molecule type" value="Genomic_DNA"/>
</dbReference>
<evidence type="ECO:0000256" key="1">
    <source>
        <dbReference type="ARBA" id="ARBA00010062"/>
    </source>
</evidence>
<protein>
    <recommendedName>
        <fullName evidence="5">Leucine-binding protein domain-containing protein</fullName>
    </recommendedName>
</protein>
<keyword evidence="2 4" id="KW-0732">Signal</keyword>
<dbReference type="Proteomes" id="UP000221168">
    <property type="component" value="Unassembled WGS sequence"/>
</dbReference>
<accession>A0A2G1QMR1</accession>
<sequence>MTMRKLKLSCLAATAIALATPVLADDVKVGVVVSTTQTYAFVGVPLVNGMKLAADEISAGNGWGGNKVDIVYQDNRSDKQEAIALITRMAESENADIIIGPIATSEAMATGPVANSLKIPMFTTATSPAVLEAGPYIFKSTETADAYLAPVAEQVISMGPKSCFVVTIRDNEGYVRQRDVFRASLEKAGVNIVGDEGILAADTDFTALSTKIVSAEPDCLFVTAPPEQAANIIIQAKQAGLEPDTILAGDSGAGSQKFIDAGGSAIEGTIFPASFVADSSESAAAFAANYQKAYGNAPDLWAATGYTMMQTVANAIRNAGSDVTRDSLRDAMAATKDMPIVMGQGKLTFDENRIPHMGGIAMMIKDGGWAKP</sequence>
<evidence type="ECO:0000256" key="2">
    <source>
        <dbReference type="ARBA" id="ARBA00022729"/>
    </source>
</evidence>
<dbReference type="InterPro" id="IPR028081">
    <property type="entry name" value="Leu-bd"/>
</dbReference>
<name>A0A2G1QMR1_9HYPH</name>
<gene>
    <name evidence="6" type="ORF">CSC94_11980</name>
</gene>
<dbReference type="PANTHER" id="PTHR30483:SF6">
    <property type="entry name" value="PERIPLASMIC BINDING PROTEIN OF ABC TRANSPORTER FOR NATURAL AMINO ACIDS"/>
    <property type="match status" value="1"/>
</dbReference>
<keyword evidence="7" id="KW-1185">Reference proteome</keyword>